<sequence>MDLGLKGKTALVLGAGGGLGGAIAKTLATEGAKVAVADINREAADRTVVDIRAAGGSAMALEWDLANLDMIEPNLAAIEKQLGSVDVLVNITGGPPPTLVSGQSTESWRKYFDSMVLSVIAISDAVLQKMREKKWGRIITSTSSGVVAPISNLGLSNSLRMSLLGWSKTLAGEVGRDGVTVNVVLPGRVATQRITFLDEQKAKREGRAVEEVSAASTASIPIGRYGDPQEYADVVAFLASSRASYMTGSVIRVDGGLIASV</sequence>
<evidence type="ECO:0000313" key="3">
    <source>
        <dbReference type="Proteomes" id="UP000305673"/>
    </source>
</evidence>
<dbReference type="InterPro" id="IPR036291">
    <property type="entry name" value="NAD(P)-bd_dom_sf"/>
</dbReference>
<dbReference type="SUPFAM" id="SSF51735">
    <property type="entry name" value="NAD(P)-binding Rossmann-fold domains"/>
    <property type="match status" value="1"/>
</dbReference>
<reference evidence="2 3" key="1">
    <citation type="submission" date="2020-05" db="EMBL/GenBank/DDBJ databases">
        <title>Genome sequences of pea root nodulating Rhizobium spp.</title>
        <authorList>
            <person name="Rahi P."/>
        </authorList>
    </citation>
    <scope>NUCLEOTIDE SEQUENCE [LARGE SCALE GENOMIC DNA]</scope>
    <source>
        <strain evidence="3">JKLM 12A2</strain>
        <plasmid evidence="2 3">pPR12A201</plasmid>
    </source>
</reference>
<evidence type="ECO:0000256" key="1">
    <source>
        <dbReference type="ARBA" id="ARBA00006484"/>
    </source>
</evidence>
<gene>
    <name evidence="2" type="ORF">FFM53_025870</name>
</gene>
<name>A0ABX6PMI5_9HYPH</name>
<dbReference type="PANTHER" id="PTHR42879:SF6">
    <property type="entry name" value="NADPH-DEPENDENT REDUCTASE BACG"/>
    <property type="match status" value="1"/>
</dbReference>
<dbReference type="Proteomes" id="UP000305673">
    <property type="component" value="Plasmid pPR12A201"/>
</dbReference>
<dbReference type="RefSeq" id="WP_138388916.1">
    <property type="nucleotide sequence ID" value="NZ_CP054022.1"/>
</dbReference>
<evidence type="ECO:0000313" key="2">
    <source>
        <dbReference type="EMBL" id="QKK19877.1"/>
    </source>
</evidence>
<comment type="similarity">
    <text evidence="1">Belongs to the short-chain dehydrogenases/reductases (SDR) family.</text>
</comment>
<dbReference type="PANTHER" id="PTHR42879">
    <property type="entry name" value="3-OXOACYL-(ACYL-CARRIER-PROTEIN) REDUCTASE"/>
    <property type="match status" value="1"/>
</dbReference>
<dbReference type="InterPro" id="IPR002347">
    <property type="entry name" value="SDR_fam"/>
</dbReference>
<protein>
    <submittedName>
        <fullName evidence="2">SDR family oxidoreductase</fullName>
    </submittedName>
</protein>
<dbReference type="EMBL" id="CP054022">
    <property type="protein sequence ID" value="QKK19877.1"/>
    <property type="molecule type" value="Genomic_DNA"/>
</dbReference>
<keyword evidence="3" id="KW-1185">Reference proteome</keyword>
<dbReference type="Gene3D" id="3.40.50.720">
    <property type="entry name" value="NAD(P)-binding Rossmann-like Domain"/>
    <property type="match status" value="1"/>
</dbReference>
<dbReference type="InterPro" id="IPR050259">
    <property type="entry name" value="SDR"/>
</dbReference>
<geneLocation type="plasmid" evidence="2 3">
    <name>pPR12A201</name>
</geneLocation>
<proteinExistence type="inferred from homology"/>
<dbReference type="Pfam" id="PF13561">
    <property type="entry name" value="adh_short_C2"/>
    <property type="match status" value="1"/>
</dbReference>
<accession>A0ABX6PMI5</accession>
<organism evidence="2 3">
    <name type="scientific">Rhizobium indicum</name>
    <dbReference type="NCBI Taxonomy" id="2583231"/>
    <lineage>
        <taxon>Bacteria</taxon>
        <taxon>Pseudomonadati</taxon>
        <taxon>Pseudomonadota</taxon>
        <taxon>Alphaproteobacteria</taxon>
        <taxon>Hyphomicrobiales</taxon>
        <taxon>Rhizobiaceae</taxon>
        <taxon>Rhizobium/Agrobacterium group</taxon>
        <taxon>Rhizobium</taxon>
    </lineage>
</organism>
<keyword evidence="2" id="KW-0614">Plasmid</keyword>
<dbReference type="PRINTS" id="PR00081">
    <property type="entry name" value="GDHRDH"/>
</dbReference>